<organism evidence="6 7">
    <name type="scientific">Brevibacillus formosus</name>
    <dbReference type="NCBI Taxonomy" id="54913"/>
    <lineage>
        <taxon>Bacteria</taxon>
        <taxon>Bacillati</taxon>
        <taxon>Bacillota</taxon>
        <taxon>Bacilli</taxon>
        <taxon>Bacillales</taxon>
        <taxon>Paenibacillaceae</taxon>
        <taxon>Brevibacillus</taxon>
    </lineage>
</organism>
<dbReference type="InterPro" id="IPR006067">
    <property type="entry name" value="NO2/SO3_Rdtase_4Fe4S_dom"/>
</dbReference>
<dbReference type="GO" id="GO:0050311">
    <property type="term" value="F:sulfite reductase (ferredoxin) activity"/>
    <property type="evidence" value="ECO:0007669"/>
    <property type="project" value="TreeGrafter"/>
</dbReference>
<dbReference type="RefSeq" id="WP_088907079.1">
    <property type="nucleotide sequence ID" value="NZ_CP018145.1"/>
</dbReference>
<dbReference type="GO" id="GO:0000103">
    <property type="term" value="P:sulfate assimilation"/>
    <property type="evidence" value="ECO:0007669"/>
    <property type="project" value="TreeGrafter"/>
</dbReference>
<dbReference type="Gene3D" id="3.30.413.10">
    <property type="entry name" value="Sulfite Reductase Hemoprotein, domain 1"/>
    <property type="match status" value="1"/>
</dbReference>
<dbReference type="PANTHER" id="PTHR11493">
    <property type="entry name" value="SULFITE REDUCTASE [NADPH] SUBUNIT BETA-RELATED"/>
    <property type="match status" value="1"/>
</dbReference>
<dbReference type="PANTHER" id="PTHR11493:SF54">
    <property type="entry name" value="ANAEROBIC SULFITE REDUCTASE SUBUNIT C"/>
    <property type="match status" value="1"/>
</dbReference>
<sequence>MKRVQFAVSPEIRVGGSVFTPTDMVAIGQIVGEDAKIELSTFQQLIVEMNEEKAEDAKKALREKGLCVYETGSVVKNLSVCSFCKGAEIEGLEAARNLNDTIAGMAVPFTMRVGYTGCPNACGEPLVKDIGIVKRKETFEIYVGGQSKTMEAKTAELLVEQVKEGQLSSIVQSIITLYQTQGKKREKFFKFVERYGLENVRKELGLSS</sequence>
<evidence type="ECO:0000256" key="2">
    <source>
        <dbReference type="ARBA" id="ARBA00022723"/>
    </source>
</evidence>
<dbReference type="Proteomes" id="UP000197781">
    <property type="component" value="Chromosome"/>
</dbReference>
<dbReference type="EMBL" id="CP018145">
    <property type="protein sequence ID" value="ASJ53240.1"/>
    <property type="molecule type" value="Genomic_DNA"/>
</dbReference>
<evidence type="ECO:0000256" key="1">
    <source>
        <dbReference type="ARBA" id="ARBA00022485"/>
    </source>
</evidence>
<name>A0A220MFA2_9BACL</name>
<evidence type="ECO:0000313" key="7">
    <source>
        <dbReference type="Proteomes" id="UP000197781"/>
    </source>
</evidence>
<gene>
    <name evidence="6" type="ORF">BP422_06560</name>
</gene>
<keyword evidence="2" id="KW-0479">Metal-binding</keyword>
<dbReference type="GO" id="GO:0016002">
    <property type="term" value="F:sulfite reductase activity"/>
    <property type="evidence" value="ECO:0007669"/>
    <property type="project" value="TreeGrafter"/>
</dbReference>
<evidence type="ECO:0000259" key="5">
    <source>
        <dbReference type="Pfam" id="PF01077"/>
    </source>
</evidence>
<dbReference type="KEGG" id="bfm:BP422_06560"/>
<dbReference type="InterPro" id="IPR045854">
    <property type="entry name" value="NO2/SO3_Rdtase_4Fe4S_sf"/>
</dbReference>
<feature type="domain" description="Nitrite/sulphite reductase 4Fe-4S" evidence="5">
    <location>
        <begin position="81"/>
        <end position="205"/>
    </location>
</feature>
<dbReference type="PROSITE" id="PS00365">
    <property type="entry name" value="NIR_SIR"/>
    <property type="match status" value="1"/>
</dbReference>
<dbReference type="GO" id="GO:0020037">
    <property type="term" value="F:heme binding"/>
    <property type="evidence" value="ECO:0007669"/>
    <property type="project" value="InterPro"/>
</dbReference>
<keyword evidence="4" id="KW-0411">Iron-sulfur</keyword>
<evidence type="ECO:0000256" key="3">
    <source>
        <dbReference type="ARBA" id="ARBA00023004"/>
    </source>
</evidence>
<dbReference type="GO" id="GO:0051539">
    <property type="term" value="F:4 iron, 4 sulfur cluster binding"/>
    <property type="evidence" value="ECO:0007669"/>
    <property type="project" value="UniProtKB-KW"/>
</dbReference>
<keyword evidence="3" id="KW-0408">Iron</keyword>
<dbReference type="GO" id="GO:0009337">
    <property type="term" value="C:sulfite reductase complex (NADPH)"/>
    <property type="evidence" value="ECO:0007669"/>
    <property type="project" value="TreeGrafter"/>
</dbReference>
<dbReference type="Pfam" id="PF01077">
    <property type="entry name" value="NIR_SIR"/>
    <property type="match status" value="1"/>
</dbReference>
<protein>
    <submittedName>
        <fullName evidence="6">Nitrite reductase</fullName>
    </submittedName>
</protein>
<keyword evidence="1" id="KW-0004">4Fe-4S</keyword>
<dbReference type="GO" id="GO:0046872">
    <property type="term" value="F:metal ion binding"/>
    <property type="evidence" value="ECO:0007669"/>
    <property type="project" value="UniProtKB-KW"/>
</dbReference>
<dbReference type="SUPFAM" id="SSF56014">
    <property type="entry name" value="Nitrite and sulphite reductase 4Fe-4S domain-like"/>
    <property type="match status" value="1"/>
</dbReference>
<evidence type="ECO:0000256" key="4">
    <source>
        <dbReference type="ARBA" id="ARBA00023014"/>
    </source>
</evidence>
<dbReference type="InterPro" id="IPR006066">
    <property type="entry name" value="NO2/SO3_Rdtase_FeS/sirohaem_BS"/>
</dbReference>
<dbReference type="InterPro" id="IPR045169">
    <property type="entry name" value="NO2/SO3_Rdtase_4Fe4S_prot"/>
</dbReference>
<accession>A0A220MFA2</accession>
<reference evidence="6 7" key="1">
    <citation type="submission" date="2016-11" db="EMBL/GenBank/DDBJ databases">
        <authorList>
            <person name="Jaros S."/>
            <person name="Januszkiewicz K."/>
            <person name="Wedrychowicz H."/>
        </authorList>
    </citation>
    <scope>NUCLEOTIDE SEQUENCE [LARGE SCALE GENOMIC DNA]</scope>
    <source>
        <strain evidence="6 7">NF2</strain>
    </source>
</reference>
<proteinExistence type="predicted"/>
<evidence type="ECO:0000313" key="6">
    <source>
        <dbReference type="EMBL" id="ASJ53240.1"/>
    </source>
</evidence>
<dbReference type="AlphaFoldDB" id="A0A220MFA2"/>